<dbReference type="VEuPathDB" id="TriTrypDB:TM35_000075160"/>
<evidence type="ECO:0008006" key="5">
    <source>
        <dbReference type="Google" id="ProtNLM"/>
    </source>
</evidence>
<keyword evidence="1" id="KW-0489">Methyltransferase</keyword>
<evidence type="ECO:0000256" key="1">
    <source>
        <dbReference type="ARBA" id="ARBA00022603"/>
    </source>
</evidence>
<sequence>MMKRGFSTKVRRLQTALAISLVLNVVLLRALYLQKGYQASVADSEEAKDVSSSMITTSASQVGSVRGQTSDKYRGEDGWIGVLERVPVRTLNTFYNPDEDEELFKHPKRYARSPVPKGSWKVRIAPGRVLTMDEVAFAYDLWFEENRIFSTLSWFGVQMQQDPSDAIVIQDMLWRVKPDLIIEIGTNTGGSAIFYATVMKAYNPQGKIVTLDVKPVSNWVKSQVTARCMGCILGTEHPWWNDGMIHFINGRITTPEVQSMVDRFAANASTVVVIEDASHRYPDTLQNIQAIHKYVTPGSYLLVQDTKMDRFVTAAGARHGNYRYGPMRSIDEFLAKNKEFVIDRRFEYLLYSQHHRGFLRKLKRGETA</sequence>
<evidence type="ECO:0000256" key="2">
    <source>
        <dbReference type="ARBA" id="ARBA00022679"/>
    </source>
</evidence>
<keyword evidence="2" id="KW-0808">Transferase</keyword>
<evidence type="ECO:0000313" key="3">
    <source>
        <dbReference type="EMBL" id="ORC91092.1"/>
    </source>
</evidence>
<dbReference type="GeneID" id="39983742"/>
<gene>
    <name evidence="3" type="ORF">TM35_000075160</name>
</gene>
<dbReference type="Proteomes" id="UP000192257">
    <property type="component" value="Unassembled WGS sequence"/>
</dbReference>
<proteinExistence type="predicted"/>
<dbReference type="AlphaFoldDB" id="A0A1X0P2F4"/>
<dbReference type="GO" id="GO:0032259">
    <property type="term" value="P:methylation"/>
    <property type="evidence" value="ECO:0007669"/>
    <property type="project" value="UniProtKB-KW"/>
</dbReference>
<dbReference type="OrthoDB" id="186626at2759"/>
<organism evidence="3 4">
    <name type="scientific">Trypanosoma theileri</name>
    <dbReference type="NCBI Taxonomy" id="67003"/>
    <lineage>
        <taxon>Eukaryota</taxon>
        <taxon>Discoba</taxon>
        <taxon>Euglenozoa</taxon>
        <taxon>Kinetoplastea</taxon>
        <taxon>Metakinetoplastina</taxon>
        <taxon>Trypanosomatida</taxon>
        <taxon>Trypanosomatidae</taxon>
        <taxon>Trypanosoma</taxon>
    </lineage>
</organism>
<reference evidence="3 4" key="1">
    <citation type="submission" date="2017-03" db="EMBL/GenBank/DDBJ databases">
        <title>An alternative strategy for trypanosome survival in the mammalian bloodstream revealed through genome and transcriptome analysis of the ubiquitous bovine parasite Trypanosoma (Megatrypanum) theileri.</title>
        <authorList>
            <person name="Kelly S."/>
            <person name="Ivens A."/>
            <person name="Mott A."/>
            <person name="O'Neill E."/>
            <person name="Emms D."/>
            <person name="Macleod O."/>
            <person name="Voorheis P."/>
            <person name="Matthews J."/>
            <person name="Matthews K."/>
            <person name="Carrington M."/>
        </authorList>
    </citation>
    <scope>NUCLEOTIDE SEQUENCE [LARGE SCALE GENOMIC DNA]</scope>
    <source>
        <strain evidence="3">Edinburgh</strain>
    </source>
</reference>
<dbReference type="PANTHER" id="PTHR40048">
    <property type="entry name" value="RHAMNOSYL O-METHYLTRANSFERASE"/>
    <property type="match status" value="1"/>
</dbReference>
<dbReference type="PANTHER" id="PTHR40048:SF1">
    <property type="entry name" value="RHAMNOSYL O-METHYLTRANSFERASE"/>
    <property type="match status" value="1"/>
</dbReference>
<dbReference type="GO" id="GO:0008168">
    <property type="term" value="F:methyltransferase activity"/>
    <property type="evidence" value="ECO:0007669"/>
    <property type="project" value="UniProtKB-KW"/>
</dbReference>
<protein>
    <recommendedName>
        <fullName evidence="5">Rhamnosyl O-methyltransferase</fullName>
    </recommendedName>
</protein>
<dbReference type="GO" id="GO:0005886">
    <property type="term" value="C:plasma membrane"/>
    <property type="evidence" value="ECO:0007669"/>
    <property type="project" value="TreeGrafter"/>
</dbReference>
<accession>A0A1X0P2F4</accession>
<dbReference type="GO" id="GO:0008610">
    <property type="term" value="P:lipid biosynthetic process"/>
    <property type="evidence" value="ECO:0007669"/>
    <property type="project" value="InterPro"/>
</dbReference>
<dbReference type="Gene3D" id="3.40.50.150">
    <property type="entry name" value="Vaccinia Virus protein VP39"/>
    <property type="match status" value="1"/>
</dbReference>
<dbReference type="Pfam" id="PF04989">
    <property type="entry name" value="RMNT_CmcI"/>
    <property type="match status" value="1"/>
</dbReference>
<dbReference type="EMBL" id="NBCO01000007">
    <property type="protein sequence ID" value="ORC91092.1"/>
    <property type="molecule type" value="Genomic_DNA"/>
</dbReference>
<dbReference type="RefSeq" id="XP_028885158.1">
    <property type="nucleotide sequence ID" value="XM_029023962.1"/>
</dbReference>
<evidence type="ECO:0000313" key="4">
    <source>
        <dbReference type="Proteomes" id="UP000192257"/>
    </source>
</evidence>
<dbReference type="InterPro" id="IPR029063">
    <property type="entry name" value="SAM-dependent_MTases_sf"/>
</dbReference>
<dbReference type="InterPro" id="IPR007072">
    <property type="entry name" value="RNMT_CmcI"/>
</dbReference>
<name>A0A1X0P2F4_9TRYP</name>
<dbReference type="SUPFAM" id="SSF53335">
    <property type="entry name" value="S-adenosyl-L-methionine-dependent methyltransferases"/>
    <property type="match status" value="1"/>
</dbReference>
<comment type="caution">
    <text evidence="3">The sequence shown here is derived from an EMBL/GenBank/DDBJ whole genome shotgun (WGS) entry which is preliminary data.</text>
</comment>
<keyword evidence="4" id="KW-1185">Reference proteome</keyword>